<dbReference type="AlphaFoldDB" id="A0A391NX85"/>
<gene>
    <name evidence="2" type="ORF">KIPB_007879</name>
</gene>
<dbReference type="EMBL" id="BDIP01002312">
    <property type="protein sequence ID" value="GCA63103.1"/>
    <property type="molecule type" value="Genomic_DNA"/>
</dbReference>
<reference evidence="2 3" key="1">
    <citation type="journal article" date="2018" name="PLoS ONE">
        <title>The draft genome of Kipferlia bialata reveals reductive genome evolution in fornicate parasites.</title>
        <authorList>
            <person name="Tanifuji G."/>
            <person name="Takabayashi S."/>
            <person name="Kume K."/>
            <person name="Takagi M."/>
            <person name="Nakayama T."/>
            <person name="Kamikawa R."/>
            <person name="Inagaki Y."/>
            <person name="Hashimoto T."/>
        </authorList>
    </citation>
    <scope>NUCLEOTIDE SEQUENCE [LARGE SCALE GENOMIC DNA]</scope>
    <source>
        <strain evidence="2">NY0173</strain>
    </source>
</reference>
<keyword evidence="3" id="KW-1185">Reference proteome</keyword>
<accession>A0A391NX85</accession>
<evidence type="ECO:0000313" key="2">
    <source>
        <dbReference type="EMBL" id="GCA63103.1"/>
    </source>
</evidence>
<sequence>MAKAKPTSKQSASKRLAALKKAHQKAEQKYVKDVLALCKELPPREAFEARLQLTPEGGAFEINEDESEGNYIVYEAYTEGMFYFHLEGEEDPRYSYENCGGEYQDHDVYCATVTLRIHGESVSETE</sequence>
<comment type="caution">
    <text evidence="2">The sequence shown here is derived from an EMBL/GenBank/DDBJ whole genome shotgun (WGS) entry which is preliminary data.</text>
</comment>
<feature type="region of interest" description="Disordered" evidence="1">
    <location>
        <begin position="1"/>
        <end position="20"/>
    </location>
</feature>
<proteinExistence type="predicted"/>
<name>A0A391NX85_9EUKA</name>
<evidence type="ECO:0000256" key="1">
    <source>
        <dbReference type="SAM" id="MobiDB-lite"/>
    </source>
</evidence>
<organism evidence="2 3">
    <name type="scientific">Kipferlia bialata</name>
    <dbReference type="NCBI Taxonomy" id="797122"/>
    <lineage>
        <taxon>Eukaryota</taxon>
        <taxon>Metamonada</taxon>
        <taxon>Carpediemonas-like organisms</taxon>
        <taxon>Kipferlia</taxon>
    </lineage>
</organism>
<evidence type="ECO:0000313" key="3">
    <source>
        <dbReference type="Proteomes" id="UP000265618"/>
    </source>
</evidence>
<dbReference type="Proteomes" id="UP000265618">
    <property type="component" value="Unassembled WGS sequence"/>
</dbReference>
<protein>
    <submittedName>
        <fullName evidence="2">Uncharacterized protein</fullName>
    </submittedName>
</protein>